<proteinExistence type="predicted"/>
<accession>A0AB39UYT9</accession>
<reference evidence="1" key="1">
    <citation type="submission" date="2024-05" db="EMBL/GenBank/DDBJ databases">
        <title>Genome sequencing of novel strain.</title>
        <authorList>
            <person name="Ganbat D."/>
            <person name="Ganbat S."/>
            <person name="Lee S.-J."/>
        </authorList>
    </citation>
    <scope>NUCLEOTIDE SEQUENCE</scope>
    <source>
        <strain evidence="1">SMD15-11</strain>
    </source>
</reference>
<gene>
    <name evidence="1" type="ORF">AAIA72_04615</name>
</gene>
<organism evidence="1">
    <name type="scientific">Thermohahella caldifontis</name>
    <dbReference type="NCBI Taxonomy" id="3142973"/>
    <lineage>
        <taxon>Bacteria</taxon>
        <taxon>Pseudomonadati</taxon>
        <taxon>Pseudomonadota</taxon>
        <taxon>Gammaproteobacteria</taxon>
        <taxon>Oceanospirillales</taxon>
        <taxon>Hahellaceae</taxon>
        <taxon>Thermohahella</taxon>
    </lineage>
</organism>
<name>A0AB39UYT9_9GAMM</name>
<protein>
    <submittedName>
        <fullName evidence="1">Uncharacterized protein</fullName>
    </submittedName>
</protein>
<dbReference type="EMBL" id="CP154858">
    <property type="protein sequence ID" value="XDT73258.1"/>
    <property type="molecule type" value="Genomic_DNA"/>
</dbReference>
<dbReference type="KEGG" id="tcd:AAIA72_04615"/>
<dbReference type="RefSeq" id="WP_369602252.1">
    <property type="nucleotide sequence ID" value="NZ_CP154858.1"/>
</dbReference>
<sequence length="99" mass="10748">MHRPRIQGANLIEGGLCFPQDQRLDIGCGVLGRQLRDQHHQPLEFLLQGVEQARLFNAGLFAAADENDDHGGDNNKGTNGKGDLAGRHVGGLPFFVMCV</sequence>
<dbReference type="AlphaFoldDB" id="A0AB39UYT9"/>
<evidence type="ECO:0000313" key="1">
    <source>
        <dbReference type="EMBL" id="XDT73258.1"/>
    </source>
</evidence>